<dbReference type="Pfam" id="PF00989">
    <property type="entry name" value="PAS"/>
    <property type="match status" value="1"/>
</dbReference>
<organism evidence="13 14">
    <name type="scientific">Pristionchus entomophagus</name>
    <dbReference type="NCBI Taxonomy" id="358040"/>
    <lineage>
        <taxon>Eukaryota</taxon>
        <taxon>Metazoa</taxon>
        <taxon>Ecdysozoa</taxon>
        <taxon>Nematoda</taxon>
        <taxon>Chromadorea</taxon>
        <taxon>Rhabditida</taxon>
        <taxon>Rhabditina</taxon>
        <taxon>Diplogasteromorpha</taxon>
        <taxon>Diplogasteroidea</taxon>
        <taxon>Neodiplogasteridae</taxon>
        <taxon>Pristionchus</taxon>
    </lineage>
</organism>
<dbReference type="InterPro" id="IPR023088">
    <property type="entry name" value="PDEase"/>
</dbReference>
<accession>A0AAV5U481</accession>
<keyword evidence="4 9" id="KW-0378">Hydrolase</keyword>
<evidence type="ECO:0000256" key="7">
    <source>
        <dbReference type="PIRSR" id="PIRSR623088-2"/>
    </source>
</evidence>
<dbReference type="GO" id="GO:0007165">
    <property type="term" value="P:signal transduction"/>
    <property type="evidence" value="ECO:0007669"/>
    <property type="project" value="InterPro"/>
</dbReference>
<dbReference type="InterPro" id="IPR013767">
    <property type="entry name" value="PAS_fold"/>
</dbReference>
<feature type="binding site" evidence="7">
    <location>
        <begin position="465"/>
        <end position="469"/>
    </location>
    <ligand>
        <name>AMP</name>
        <dbReference type="ChEBI" id="CHEBI:456215"/>
    </ligand>
</feature>
<dbReference type="SMART" id="SM00471">
    <property type="entry name" value="HDc"/>
    <property type="match status" value="1"/>
</dbReference>
<evidence type="ECO:0000256" key="3">
    <source>
        <dbReference type="ARBA" id="ARBA00022723"/>
    </source>
</evidence>
<feature type="active site" description="Proton donor" evidence="6">
    <location>
        <position position="465"/>
    </location>
</feature>
<evidence type="ECO:0000256" key="5">
    <source>
        <dbReference type="ARBA" id="ARBA00023149"/>
    </source>
</evidence>
<dbReference type="InterPro" id="IPR036971">
    <property type="entry name" value="PDEase_catalytic_dom_sf"/>
</dbReference>
<dbReference type="PROSITE" id="PS51845">
    <property type="entry name" value="PDEASE_I_2"/>
    <property type="match status" value="1"/>
</dbReference>
<feature type="binding site" evidence="8">
    <location>
        <position position="469"/>
    </location>
    <ligand>
        <name>Zn(2+)</name>
        <dbReference type="ChEBI" id="CHEBI:29105"/>
        <label>1</label>
    </ligand>
</feature>
<feature type="binding site" evidence="8">
    <location>
        <position position="505"/>
    </location>
    <ligand>
        <name>Zn(2+)</name>
        <dbReference type="ChEBI" id="CHEBI:29105"/>
        <label>1</label>
    </ligand>
</feature>
<dbReference type="FunFam" id="1.10.1300.10:FF:000020">
    <property type="entry name" value="Phosphodiesterase"/>
    <property type="match status" value="1"/>
</dbReference>
<reference evidence="13" key="1">
    <citation type="submission" date="2023-10" db="EMBL/GenBank/DDBJ databases">
        <title>Genome assembly of Pristionchus species.</title>
        <authorList>
            <person name="Yoshida K."/>
            <person name="Sommer R.J."/>
        </authorList>
    </citation>
    <scope>NUCLEOTIDE SEQUENCE</scope>
    <source>
        <strain evidence="13">RS0144</strain>
    </source>
</reference>
<comment type="caution">
    <text evidence="13">The sequence shown here is derived from an EMBL/GenBank/DDBJ whole genome shotgun (WGS) entry which is preliminary data.</text>
</comment>
<comment type="pathway">
    <text evidence="1">Purine metabolism; 3',5'-cyclic AMP degradation; AMP from 3',5'-cyclic AMP: step 1/1.</text>
</comment>
<feature type="signal peptide" evidence="10">
    <location>
        <begin position="1"/>
        <end position="28"/>
    </location>
</feature>
<feature type="domain" description="PAS" evidence="11">
    <location>
        <begin position="181"/>
        <end position="226"/>
    </location>
</feature>
<feature type="binding site" evidence="7">
    <location>
        <position position="506"/>
    </location>
    <ligand>
        <name>AMP</name>
        <dbReference type="ChEBI" id="CHEBI:456215"/>
    </ligand>
</feature>
<dbReference type="InterPro" id="IPR000014">
    <property type="entry name" value="PAS"/>
</dbReference>
<feature type="binding site" evidence="8">
    <location>
        <position position="506"/>
    </location>
    <ligand>
        <name>Zn(2+)</name>
        <dbReference type="ChEBI" id="CHEBI:29105"/>
        <label>2</label>
    </ligand>
</feature>
<feature type="domain" description="PDEase" evidence="12">
    <location>
        <begin position="389"/>
        <end position="713"/>
    </location>
</feature>
<dbReference type="PANTHER" id="PTHR11347">
    <property type="entry name" value="CYCLIC NUCLEOTIDE PHOSPHODIESTERASE"/>
    <property type="match status" value="1"/>
</dbReference>
<dbReference type="CDD" id="cd00077">
    <property type="entry name" value="HDc"/>
    <property type="match status" value="1"/>
</dbReference>
<dbReference type="EC" id="3.1.4.-" evidence="9"/>
<evidence type="ECO:0000256" key="10">
    <source>
        <dbReference type="SAM" id="SignalP"/>
    </source>
</evidence>
<dbReference type="EMBL" id="BTSX01000005">
    <property type="protein sequence ID" value="GMT01080.1"/>
    <property type="molecule type" value="Genomic_DNA"/>
</dbReference>
<keyword evidence="14" id="KW-1185">Reference proteome</keyword>
<evidence type="ECO:0000256" key="4">
    <source>
        <dbReference type="ARBA" id="ARBA00022801"/>
    </source>
</evidence>
<feature type="binding site" evidence="7">
    <location>
        <position position="671"/>
    </location>
    <ligand>
        <name>AMP</name>
        <dbReference type="ChEBI" id="CHEBI:456215"/>
    </ligand>
</feature>
<name>A0AAV5U481_9BILA</name>
<evidence type="ECO:0000256" key="2">
    <source>
        <dbReference type="ARBA" id="ARBA00006437"/>
    </source>
</evidence>
<gene>
    <name evidence="13" type="ORF">PENTCL1PPCAC_23254</name>
</gene>
<keyword evidence="5" id="KW-0114">cAMP</keyword>
<dbReference type="Proteomes" id="UP001432027">
    <property type="component" value="Unassembled WGS sequence"/>
</dbReference>
<feature type="binding site" evidence="7">
    <location>
        <position position="619"/>
    </location>
    <ligand>
        <name>AMP</name>
        <dbReference type="ChEBI" id="CHEBI:456215"/>
    </ligand>
</feature>
<evidence type="ECO:0000313" key="14">
    <source>
        <dbReference type="Proteomes" id="UP001432027"/>
    </source>
</evidence>
<feature type="non-terminal residue" evidence="13">
    <location>
        <position position="1"/>
    </location>
</feature>
<dbReference type="Pfam" id="PF00233">
    <property type="entry name" value="PDEase_I"/>
    <property type="match status" value="1"/>
</dbReference>
<protein>
    <recommendedName>
        <fullName evidence="9">Phosphodiesterase</fullName>
        <ecNumber evidence="9">3.1.4.-</ecNumber>
    </recommendedName>
</protein>
<feature type="chain" id="PRO_5043641289" description="Phosphodiesterase" evidence="10">
    <location>
        <begin position="29"/>
        <end position="723"/>
    </location>
</feature>
<comment type="similarity">
    <text evidence="2">Belongs to the cyclic nucleotide phosphodiesterase family. PDE8 subfamily.</text>
</comment>
<dbReference type="InterPro" id="IPR035965">
    <property type="entry name" value="PAS-like_dom_sf"/>
</dbReference>
<dbReference type="PROSITE" id="PS00126">
    <property type="entry name" value="PDEASE_I_1"/>
    <property type="match status" value="1"/>
</dbReference>
<dbReference type="GO" id="GO:0046872">
    <property type="term" value="F:metal ion binding"/>
    <property type="evidence" value="ECO:0007669"/>
    <property type="project" value="UniProtKB-KW"/>
</dbReference>
<evidence type="ECO:0000256" key="8">
    <source>
        <dbReference type="PIRSR" id="PIRSR623088-3"/>
    </source>
</evidence>
<dbReference type="AlphaFoldDB" id="A0AAV5U481"/>
<keyword evidence="3 8" id="KW-0479">Metal-binding</keyword>
<evidence type="ECO:0000256" key="6">
    <source>
        <dbReference type="PIRSR" id="PIRSR623088-1"/>
    </source>
</evidence>
<dbReference type="Gene3D" id="1.10.1300.10">
    <property type="entry name" value="3'5'-cyclic nucleotide phosphodiesterase, catalytic domain"/>
    <property type="match status" value="1"/>
</dbReference>
<dbReference type="GO" id="GO:0004114">
    <property type="term" value="F:3',5'-cyclic-nucleotide phosphodiesterase activity"/>
    <property type="evidence" value="ECO:0007669"/>
    <property type="project" value="InterPro"/>
</dbReference>
<evidence type="ECO:0000313" key="13">
    <source>
        <dbReference type="EMBL" id="GMT01080.1"/>
    </source>
</evidence>
<keyword evidence="10" id="KW-0732">Signal</keyword>
<dbReference type="GO" id="GO:0006355">
    <property type="term" value="P:regulation of DNA-templated transcription"/>
    <property type="evidence" value="ECO:0007669"/>
    <property type="project" value="InterPro"/>
</dbReference>
<feature type="binding site" evidence="8">
    <location>
        <position position="619"/>
    </location>
    <ligand>
        <name>Zn(2+)</name>
        <dbReference type="ChEBI" id="CHEBI:29105"/>
        <label>1</label>
    </ligand>
</feature>
<comment type="cofactor">
    <cofactor evidence="9">
        <name>a divalent metal cation</name>
        <dbReference type="ChEBI" id="CHEBI:60240"/>
    </cofactor>
    <text evidence="9">Binds 2 divalent metal cations per subunit. Site 1 may preferentially bind zinc ions, while site 2 has a preference for magnesium and/or manganese ions.</text>
</comment>
<evidence type="ECO:0000256" key="1">
    <source>
        <dbReference type="ARBA" id="ARBA00004703"/>
    </source>
</evidence>
<feature type="binding site" evidence="8">
    <location>
        <position position="506"/>
    </location>
    <ligand>
        <name>Zn(2+)</name>
        <dbReference type="ChEBI" id="CHEBI:29105"/>
        <label>1</label>
    </ligand>
</feature>
<dbReference type="SUPFAM" id="SSF55785">
    <property type="entry name" value="PYP-like sensor domain (PAS domain)"/>
    <property type="match status" value="1"/>
</dbReference>
<dbReference type="Gene3D" id="3.30.450.20">
    <property type="entry name" value="PAS domain"/>
    <property type="match status" value="1"/>
</dbReference>
<dbReference type="PROSITE" id="PS50112">
    <property type="entry name" value="PAS"/>
    <property type="match status" value="1"/>
</dbReference>
<evidence type="ECO:0000259" key="11">
    <source>
        <dbReference type="PROSITE" id="PS50112"/>
    </source>
</evidence>
<dbReference type="InterPro" id="IPR002073">
    <property type="entry name" value="PDEase_catalytic_dom"/>
</dbReference>
<sequence length="723" mass="81407">EREVTTDSSGLPSSLLLLLLSMPWCCIGSSSSSTPPISSDALLPLSANQENTQPGLPPNKNQPKNAILVTNGGDGLFIDRLRSSNWTVESVTPSSVEAHVSRSKPLLILLDSRIDDLPTIAKSIRSIVEDDSLLTVISDRSVSEKRRRSLAKANIVHFVSWNSRDISLIEFVARIVARLRILPALYTALDEVDEAIEVCDESHTVAYVNSAYERLTGCNRQQVIGQPDSEIRRKSLPSSFGGRRNCDWSCLRVSTSNAGHCVYLRRRVSDGFSNHETHFAGGQMHRDLSLKSIRSQGGGLVDAPISEVLSLLREASVLCEGGDAAKYIKDAVRLLSSQEIYAPSITRFRDGDRIATQYYDGLIRLQQPGRQRKRSVVDAYRDKRSCSDARRRVSGEVRQALENEHLWSFDVLQLERVSEHHALSQLALKLFGRWKVCEMLQCPEDTMTRWLLSIEAHYHPVNAYHNATHAADVLQATSFFLDAPSVATYVVESHAAASLIAATIHDLDHPGRGNAFLINTRQSLSILYNDLSVLENHHVALAFQLTLQASNNINILANLPREEFASMRSCIVEMVLATDIRRHFEYLAKFNQMELTDERESEREAHSITICNMLLKCADISNPAREWALCERWAHRIVQEYFEQTREEKEKALPVTMAFFDRETCNVPLTQVGFVDMFAREAFSCWTQFARLPQVLKQLESNYERWRGMADGWTPAHNNSLLS</sequence>
<proteinExistence type="inferred from homology"/>
<evidence type="ECO:0000256" key="9">
    <source>
        <dbReference type="RuleBase" id="RU363067"/>
    </source>
</evidence>
<dbReference type="InterPro" id="IPR023174">
    <property type="entry name" value="PDEase_CS"/>
</dbReference>
<dbReference type="SUPFAM" id="SSF109604">
    <property type="entry name" value="HD-domain/PDEase-like"/>
    <property type="match status" value="1"/>
</dbReference>
<dbReference type="PRINTS" id="PR00387">
    <property type="entry name" value="PDIESTERASE1"/>
</dbReference>
<evidence type="ECO:0000259" key="12">
    <source>
        <dbReference type="PROSITE" id="PS51845"/>
    </source>
</evidence>
<dbReference type="InterPro" id="IPR003607">
    <property type="entry name" value="HD/PDEase_dom"/>
</dbReference>